<dbReference type="EMBL" id="BK015215">
    <property type="protein sequence ID" value="DAD96355.1"/>
    <property type="molecule type" value="Genomic_DNA"/>
</dbReference>
<accession>A0A8S5NQM8</accession>
<name>A0A8S5NQM8_9CAUD</name>
<evidence type="ECO:0000313" key="1">
    <source>
        <dbReference type="EMBL" id="DAD96355.1"/>
    </source>
</evidence>
<proteinExistence type="predicted"/>
<reference evidence="1" key="1">
    <citation type="journal article" date="2021" name="Proc. Natl. Acad. Sci. U.S.A.">
        <title>A Catalog of Tens of Thousands of Viruses from Human Metagenomes Reveals Hidden Associations with Chronic Diseases.</title>
        <authorList>
            <person name="Tisza M.J."/>
            <person name="Buck C.B."/>
        </authorList>
    </citation>
    <scope>NUCLEOTIDE SEQUENCE</scope>
    <source>
        <strain evidence="1">CtagO6</strain>
    </source>
</reference>
<sequence>MGKLAKLSDIGQYKKQTTAFRGLNRTEGAQDGEFSDTENLACFHYPVMGTRKGRVPLATYDSLTDLFEWDGHQVIVAGSTLYYDGTVLCNVSPGQKQFAVVNTKLVVWPDGIMIDLTNGTYQTMSGKIETAAGTAVLSGDTLTAATVPVIRSNVALNPSVSGSVLEWCPLIYTYGKDRSAIGWTSEGGWTLPTPTAKGMTWAGDGSNSGGVEYPQSENGDILIPTLSGSPTGYAAFGAALGSWTSKGGLTLPDTSKYNTDGYYCVIRGSEGEISIYAGSKSWLVADVYKVGVENVLFSARFSVGDRVTISGTLGGVNDREKIKITAIDDAKNQITLESAAFTGCFGTLTLDRDVSVEDWAAVSVPTNQSVYLNARFGAVQLKTGDIVRTSASENGTMAIIRGGTVIASAAYGTQGSSYTGKRLGQLTAYTGEATSLTIEREIPSLDFICARGNRLYGVSNATTNRIWNSETKSYDTFTSRCLYVSALGLPNRFWDFGGTDADSYQVAVGSNGDFTGIMEFGDYTLFWKEHELVQLYGDYPSNFGYNTMHITGVQKGSHRSQRIINDVLYYKGIDGVYAYALSSPSLISYNLGYRRYTDATAGSDDVHYHISMKDEDGAYDYYVYDTVHGLWVREDASEVKAFSLQGQTLFGAINNTLYALESESATVNGETHNAEAFSWYAVFPAYTESVLERKEYKWLRLRVKLGDGATLKAETSMDGQTYQTVCTAAGEGFKTVSIPLPINRVDRMTVRISGTGEAQMHEIVREYVEGSAWT</sequence>
<protein>
    <submittedName>
        <fullName evidence="1">Stabilization protein</fullName>
    </submittedName>
</protein>
<organism evidence="1">
    <name type="scientific">Myoviridae sp. ctagO6</name>
    <dbReference type="NCBI Taxonomy" id="2826667"/>
    <lineage>
        <taxon>Viruses</taxon>
        <taxon>Duplodnaviria</taxon>
        <taxon>Heunggongvirae</taxon>
        <taxon>Uroviricota</taxon>
        <taxon>Caudoviricetes</taxon>
    </lineage>
</organism>